<evidence type="ECO:0000256" key="1">
    <source>
        <dbReference type="SAM" id="SignalP"/>
    </source>
</evidence>
<name>A0A8J4Q1M2_9MYCE</name>
<feature type="signal peptide" evidence="1">
    <location>
        <begin position="1"/>
        <end position="22"/>
    </location>
</feature>
<evidence type="ECO:0008006" key="4">
    <source>
        <dbReference type="Google" id="ProtNLM"/>
    </source>
</evidence>
<organism evidence="2 3">
    <name type="scientific">Polysphondylium violaceum</name>
    <dbReference type="NCBI Taxonomy" id="133409"/>
    <lineage>
        <taxon>Eukaryota</taxon>
        <taxon>Amoebozoa</taxon>
        <taxon>Evosea</taxon>
        <taxon>Eumycetozoa</taxon>
        <taxon>Dictyostelia</taxon>
        <taxon>Dictyosteliales</taxon>
        <taxon>Dictyosteliaceae</taxon>
        <taxon>Polysphondylium</taxon>
    </lineage>
</organism>
<sequence>MKGYFLAFLFLVIIINITSVVSISTPIQHNVNTKISTSSIQNTINELYKEIQNYQNKKDKSYIPMVQWAEVKGLFQSDVRVNFVGNELKTEARRKFAIPDSNMFVTNFVVFTLLESHKLGTIDLDPLVLQDAITAILSFKDKNFINHDTAAVYTFWPQIFNSTLNVYSQYPMNLNHLILQYGSFQKFVDFFAEEFKLLNVLKDMQMIAEALDTVSMAFHIPSDADDSGCNLGLGQVLVNLPNSSQFASTIATWKQSNANITTLFDTYSKYAYRPFSPILDQNSIDPRSYYVLQDFLTSWKESNRDLQSLLLPTTWFESMSEQKNTFPDLQMPFNVNNVDFSVATNTLFGIASALYQLQLEAGNSDILDEIFTQDIQNLCLSTAYLIENVVTSQIVYNRSDLALLYYPSIYDFTWFVSRTVFFLQEFELAASNSNDIVFPNTLIQVLSILNPVVENLMTNQLVERLNVDAKSGGTYWDDFLGDGDTLFGKPEKYGEDRFFSTSLAINALIDTWTLPVANSVSARVWKSNTPDMIQTIIKSAVSYVNQFILDNPEQQYNAFFSGSVKGTDTLDFFYPANLCLFFNGTICNPHYDYENQFELANAVSGYIDSATYASMVQESWGNITTPTIFYGYNNASFPFWSSKPLTYSISILALSKYITL</sequence>
<feature type="chain" id="PRO_5035253781" description="Transmembrane protein" evidence="1">
    <location>
        <begin position="23"/>
        <end position="660"/>
    </location>
</feature>
<dbReference type="AlphaFoldDB" id="A0A8J4Q1M2"/>
<dbReference type="Proteomes" id="UP000695562">
    <property type="component" value="Unassembled WGS sequence"/>
</dbReference>
<keyword evidence="1" id="KW-0732">Signal</keyword>
<dbReference type="EMBL" id="AJWJ01000067">
    <property type="protein sequence ID" value="KAF2076254.1"/>
    <property type="molecule type" value="Genomic_DNA"/>
</dbReference>
<proteinExistence type="predicted"/>
<evidence type="ECO:0000313" key="3">
    <source>
        <dbReference type="Proteomes" id="UP000695562"/>
    </source>
</evidence>
<reference evidence="2" key="1">
    <citation type="submission" date="2020-01" db="EMBL/GenBank/DDBJ databases">
        <title>Development of genomics and gene disruption for Polysphondylium violaceum indicates a role for the polyketide synthase stlB in stalk morphogenesis.</title>
        <authorList>
            <person name="Narita B."/>
            <person name="Kawabe Y."/>
            <person name="Kin K."/>
            <person name="Saito T."/>
            <person name="Gibbs R."/>
            <person name="Kuspa A."/>
            <person name="Muzny D."/>
            <person name="Queller D."/>
            <person name="Richards S."/>
            <person name="Strassman J."/>
            <person name="Sucgang R."/>
            <person name="Worley K."/>
            <person name="Schaap P."/>
        </authorList>
    </citation>
    <scope>NUCLEOTIDE SEQUENCE</scope>
    <source>
        <strain evidence="2">QSvi11</strain>
    </source>
</reference>
<comment type="caution">
    <text evidence="2">The sequence shown here is derived from an EMBL/GenBank/DDBJ whole genome shotgun (WGS) entry which is preliminary data.</text>
</comment>
<keyword evidence="3" id="KW-1185">Reference proteome</keyword>
<dbReference type="OrthoDB" id="31075at2759"/>
<evidence type="ECO:0000313" key="2">
    <source>
        <dbReference type="EMBL" id="KAF2076254.1"/>
    </source>
</evidence>
<accession>A0A8J4Q1M2</accession>
<gene>
    <name evidence="2" type="ORF">CYY_002432</name>
</gene>
<protein>
    <recommendedName>
        <fullName evidence="4">Transmembrane protein</fullName>
    </recommendedName>
</protein>